<gene>
    <name evidence="2" type="ORF">UFOVP245_94</name>
</gene>
<protein>
    <submittedName>
        <fullName evidence="2">Uncharacterized protein</fullName>
    </submittedName>
</protein>
<organism evidence="2">
    <name type="scientific">uncultured Caudovirales phage</name>
    <dbReference type="NCBI Taxonomy" id="2100421"/>
    <lineage>
        <taxon>Viruses</taxon>
        <taxon>Duplodnaviria</taxon>
        <taxon>Heunggongvirae</taxon>
        <taxon>Uroviricota</taxon>
        <taxon>Caudoviricetes</taxon>
        <taxon>Peduoviridae</taxon>
        <taxon>Maltschvirus</taxon>
        <taxon>Maltschvirus maltsch</taxon>
    </lineage>
</organism>
<name>A0A6J7WWD9_9CAUD</name>
<evidence type="ECO:0000313" key="2">
    <source>
        <dbReference type="EMBL" id="CAB5221195.1"/>
    </source>
</evidence>
<proteinExistence type="predicted"/>
<dbReference type="EMBL" id="LR798287">
    <property type="protein sequence ID" value="CAB5221195.1"/>
    <property type="molecule type" value="Genomic_DNA"/>
</dbReference>
<reference evidence="2" key="1">
    <citation type="submission" date="2020-05" db="EMBL/GenBank/DDBJ databases">
        <authorList>
            <person name="Chiriac C."/>
            <person name="Salcher M."/>
            <person name="Ghai R."/>
            <person name="Kavagutti S V."/>
        </authorList>
    </citation>
    <scope>NUCLEOTIDE SEQUENCE</scope>
</reference>
<accession>A0A6J7WWD9</accession>
<sequence>MYGVPQNIIDENTFIFIGQGPDGSATSVQQPPIPFMVPRDCVMMNIICIGAGSSGGGPTQGGSGVNRPGGVGGGSGAITVTNYPISALPDVIFINLAIGGNRANPAVTAGSAGVGVTSVSLVNDVTSTASVIGYALSGSTSGTAASASSQGNFGAMIITEASFYSGTAGTATNAVASPLENASLYPIGGGGGGGTAGVGTNFPGSRAGYNVATPSSRYYIPMNGGTAGGAAGTNDGYQAQWMLSPLTLPGGSGGGGSNLQGGGNGGKGAPGAGGGGGGGGAVVAGQGISGRGGDGMVIITCW</sequence>
<evidence type="ECO:0000256" key="1">
    <source>
        <dbReference type="SAM" id="MobiDB-lite"/>
    </source>
</evidence>
<feature type="region of interest" description="Disordered" evidence="1">
    <location>
        <begin position="250"/>
        <end position="278"/>
    </location>
</feature>